<gene>
    <name evidence="1" type="ORF">PR048_018328</name>
</gene>
<keyword evidence="2" id="KW-1185">Reference proteome</keyword>
<sequence>MPLGLCDSFCRARTLTSQCLRRIGIPPGADVMWVDGCSVDVRILKLNRWESGFLSPHLPPLLSLRTAITQQHGLLDGVFHSGKSRQQGVATSQDELPQPWELRVLGPPCLNAATTSELIWVMKSICSNFSAFSCMV</sequence>
<protein>
    <submittedName>
        <fullName evidence="1">Uncharacterized protein</fullName>
    </submittedName>
</protein>
<name>A0ABQ9HC52_9NEOP</name>
<evidence type="ECO:0000313" key="1">
    <source>
        <dbReference type="EMBL" id="KAJ8881842.1"/>
    </source>
</evidence>
<proteinExistence type="predicted"/>
<evidence type="ECO:0000313" key="2">
    <source>
        <dbReference type="Proteomes" id="UP001159363"/>
    </source>
</evidence>
<accession>A0ABQ9HC52</accession>
<dbReference type="EMBL" id="JARBHB010000006">
    <property type="protein sequence ID" value="KAJ8881842.1"/>
    <property type="molecule type" value="Genomic_DNA"/>
</dbReference>
<reference evidence="1 2" key="1">
    <citation type="submission" date="2023-02" db="EMBL/GenBank/DDBJ databases">
        <title>LHISI_Scaffold_Assembly.</title>
        <authorList>
            <person name="Stuart O.P."/>
            <person name="Cleave R."/>
            <person name="Magrath M.J.L."/>
            <person name="Mikheyev A.S."/>
        </authorList>
    </citation>
    <scope>NUCLEOTIDE SEQUENCE [LARGE SCALE GENOMIC DNA]</scope>
    <source>
        <strain evidence="1">Daus_M_001</strain>
        <tissue evidence="1">Leg muscle</tissue>
    </source>
</reference>
<comment type="caution">
    <text evidence="1">The sequence shown here is derived from an EMBL/GenBank/DDBJ whole genome shotgun (WGS) entry which is preliminary data.</text>
</comment>
<organism evidence="1 2">
    <name type="scientific">Dryococelus australis</name>
    <dbReference type="NCBI Taxonomy" id="614101"/>
    <lineage>
        <taxon>Eukaryota</taxon>
        <taxon>Metazoa</taxon>
        <taxon>Ecdysozoa</taxon>
        <taxon>Arthropoda</taxon>
        <taxon>Hexapoda</taxon>
        <taxon>Insecta</taxon>
        <taxon>Pterygota</taxon>
        <taxon>Neoptera</taxon>
        <taxon>Polyneoptera</taxon>
        <taxon>Phasmatodea</taxon>
        <taxon>Verophasmatodea</taxon>
        <taxon>Anareolatae</taxon>
        <taxon>Phasmatidae</taxon>
        <taxon>Eurycanthinae</taxon>
        <taxon>Dryococelus</taxon>
    </lineage>
</organism>
<dbReference type="Proteomes" id="UP001159363">
    <property type="component" value="Chromosome 5"/>
</dbReference>